<accession>A0ABR6WWQ6</accession>
<dbReference type="EMBL" id="WJBC01000018">
    <property type="protein sequence ID" value="MBC3805057.1"/>
    <property type="molecule type" value="Genomic_DNA"/>
</dbReference>
<dbReference type="InterPro" id="IPR006637">
    <property type="entry name" value="ChW"/>
</dbReference>
<evidence type="ECO:0000256" key="1">
    <source>
        <dbReference type="SAM" id="SignalP"/>
    </source>
</evidence>
<dbReference type="SMART" id="SM00728">
    <property type="entry name" value="ChW"/>
    <property type="match status" value="3"/>
</dbReference>
<dbReference type="SMART" id="SM00635">
    <property type="entry name" value="BID_2"/>
    <property type="match status" value="3"/>
</dbReference>
<dbReference type="RefSeq" id="WP_186842944.1">
    <property type="nucleotide sequence ID" value="NZ_WJBC01000018.1"/>
</dbReference>
<feature type="domain" description="BIG2" evidence="2">
    <location>
        <begin position="472"/>
        <end position="552"/>
    </location>
</feature>
<proteinExistence type="predicted"/>
<evidence type="ECO:0000313" key="4">
    <source>
        <dbReference type="Proteomes" id="UP000603234"/>
    </source>
</evidence>
<dbReference type="Gene3D" id="2.60.40.1080">
    <property type="match status" value="3"/>
</dbReference>
<feature type="domain" description="BIG2" evidence="2">
    <location>
        <begin position="659"/>
        <end position="735"/>
    </location>
</feature>
<dbReference type="SUPFAM" id="SSF49373">
    <property type="entry name" value="Invasin/intimin cell-adhesion fragments"/>
    <property type="match status" value="3"/>
</dbReference>
<protein>
    <recommendedName>
        <fullName evidence="2">BIG2 domain-containing protein</fullName>
    </recommendedName>
</protein>
<dbReference type="InterPro" id="IPR008964">
    <property type="entry name" value="Invasin/intimin_cell_adhesion"/>
</dbReference>
<evidence type="ECO:0000313" key="3">
    <source>
        <dbReference type="EMBL" id="MBC3805057.1"/>
    </source>
</evidence>
<dbReference type="Pfam" id="PF02368">
    <property type="entry name" value="Big_2"/>
    <property type="match status" value="3"/>
</dbReference>
<gene>
    <name evidence="3" type="ORF">GH808_11510</name>
</gene>
<dbReference type="Pfam" id="PF07538">
    <property type="entry name" value="ChW"/>
    <property type="match status" value="3"/>
</dbReference>
<comment type="caution">
    <text evidence="3">The sequence shown here is derived from an EMBL/GenBank/DDBJ whole genome shotgun (WGS) entry which is preliminary data.</text>
</comment>
<dbReference type="InterPro" id="IPR003343">
    <property type="entry name" value="Big_2"/>
</dbReference>
<dbReference type="Gene3D" id="1.20.1270.90">
    <property type="entry name" value="AF1782-like"/>
    <property type="match status" value="1"/>
</dbReference>
<feature type="signal peptide" evidence="1">
    <location>
        <begin position="1"/>
        <end position="25"/>
    </location>
</feature>
<evidence type="ECO:0000259" key="2">
    <source>
        <dbReference type="SMART" id="SM00635"/>
    </source>
</evidence>
<feature type="domain" description="BIG2" evidence="2">
    <location>
        <begin position="845"/>
        <end position="921"/>
    </location>
</feature>
<dbReference type="Proteomes" id="UP000603234">
    <property type="component" value="Unassembled WGS sequence"/>
</dbReference>
<reference evidence="3 4" key="1">
    <citation type="journal article" date="2020" name="mSystems">
        <title>Defining Genomic and Predicted Metabolic Features of the Acetobacterium Genus.</title>
        <authorList>
            <person name="Ross D.E."/>
            <person name="Marshall C.W."/>
            <person name="Gulliver D."/>
            <person name="May H.D."/>
            <person name="Norman R.S."/>
        </authorList>
    </citation>
    <scope>NUCLEOTIDE SEQUENCE [LARGE SCALE GENOMIC DNA]</scope>
    <source>
        <strain evidence="3 4">DSM 8238</strain>
    </source>
</reference>
<feature type="chain" id="PRO_5046072659" description="BIG2 domain-containing protein" evidence="1">
    <location>
        <begin position="26"/>
        <end position="1470"/>
    </location>
</feature>
<organism evidence="3 4">
    <name type="scientific">Acetobacterium fimetarium</name>
    <dbReference type="NCBI Taxonomy" id="52691"/>
    <lineage>
        <taxon>Bacteria</taxon>
        <taxon>Bacillati</taxon>
        <taxon>Bacillota</taxon>
        <taxon>Clostridia</taxon>
        <taxon>Eubacteriales</taxon>
        <taxon>Eubacteriaceae</taxon>
        <taxon>Acetobacterium</taxon>
    </lineage>
</organism>
<name>A0ABR6WWQ6_9FIRM</name>
<keyword evidence="4" id="KW-1185">Reference proteome</keyword>
<keyword evidence="1" id="KW-0732">Signal</keyword>
<sequence>MKRKCIGILTGIMLILTVCATSVFAEENPMATGLKSLLGSLTTRSVQECGVTYRTQVQDIGWETNWMTNGYTAGTQGRSQRLEGIQIKLTGAVPADARIIYRTQVQDQGWESEWSQNGDISGTVGRSLRLEAIQIKLVNMPGYSVRYRCHIQNLGWESEWSENGEIAGTVGKSLRLEGIQIMIVKNAGDLEKYNEVLSVAKSVDQEKYTPESWAYLQATLTGFAVASTSTQNEVDVATRAIQNAFNALVLKDNALYYSKAGTYGPATGMAELAQDVVIKADGVTLQNTHITGNLIISEEVGDGDVMLNNVTVDGNTFVRGGGVDSIHINGGSYSKITVQKTATGKVRIVATNVAGLDVEIAEGDVNDTVILEGSFDTVQVDAPGVIVSTSGTTVIKKMIVSEAAAGCKVVINTGACVDKLVVDAKMDIRGQGQIVKAEINADNVTYQKIPDAVEVDSHVTVPPVEVTVPVVLVTDMKIQSADDTTTIAVGSSLQMSVVITPSDATNKNVKWSLLNPDGVATITSTGLVYARKTGAVTVQAEALDGSEVSATRTIVINDPGVPTIFSNTNILYNAENQDFVLTLENDTFTQAAYVLTNWTSTMGETGLTIASIDRNSDTQVTVHTAGKAKAGTITIKAKSAALTRGLESNILTIDVPVIHVTSVAVAGANITADNGSAQLSASVSPTDATNKKIIWSITSGASCAKISEDGLLTALKDGDVVVRGTSADGSGVYSEVTIKVSNQFETTISANPTTIANGSKDPKLVITLTNDKFTARSLVENKDNWTVAGTTGLSIDTITRDSDTQVTILLKGTAQYGDFKLKTKETATVNAEVSNEVAVTVPPIPVDAIIISPYLELTAGESSKLTASVLPESASIKTLSWKSSENVVASVDQDGLITAHYEGLAFITAISYDGKKAATCAVKVTASNAQNQAIVDAEALKYQDAVTVPREVAENADVTATVAKLLDSKAAGTNIELSYSVLDDKDSTVTEDKYQYLKIDNGKVILKQQKITPGDATERILITFKKGDKIATHKVTVTIQTTTTLQATTLSKIAEGNNSLPAEAQANQAALVQDSGAPNNAYTFRAKAPLQSYLSADPNQGSGKWAGFVINTGLKTIEGLSVDTGSGKYYDFTTADKAEALTVGAGAGQFVFWMKTDVAAQRTLKIKNGSDIKTITIDVVDFAFESITKNTDTTKYVPDDGATTVSFANNIVTVGGTIPYQTTSIAGFKAGTNLFELKVKLTNVDKTKAAFKSVGSVTNTYDAKDQWMDGDDYFYYIGAASSLDQSITLTVDYDGNWETKNDQISCVIKIAAGTTILAPTQDQVLKVIEPTITSAKNTVTGKYEVTVDYKNPPATALEPNEKALLNGYYADAAIYIPAGVHGDFTITAFGSDKPVHLDGSQQTLYLSKILGLTMTEANLILNQSDGFTVNFSSTNVDSMNFKVQSVVRDNQTINAKIIPYGSLVEVFYPN</sequence>